<gene>
    <name evidence="3" type="ORF">EDD36DRAFT_416175</name>
</gene>
<feature type="transmembrane region" description="Helical" evidence="2">
    <location>
        <begin position="30"/>
        <end position="51"/>
    </location>
</feature>
<keyword evidence="4" id="KW-1185">Reference proteome</keyword>
<evidence type="ECO:0000256" key="1">
    <source>
        <dbReference type="SAM" id="MobiDB-lite"/>
    </source>
</evidence>
<dbReference type="EMBL" id="MU404351">
    <property type="protein sequence ID" value="KAI1617316.1"/>
    <property type="molecule type" value="Genomic_DNA"/>
</dbReference>
<feature type="compositionally biased region" description="Basic and acidic residues" evidence="1">
    <location>
        <begin position="266"/>
        <end position="276"/>
    </location>
</feature>
<proteinExistence type="predicted"/>
<feature type="region of interest" description="Disordered" evidence="1">
    <location>
        <begin position="116"/>
        <end position="136"/>
    </location>
</feature>
<accession>A0AAN6IH38</accession>
<evidence type="ECO:0000256" key="2">
    <source>
        <dbReference type="SAM" id="Phobius"/>
    </source>
</evidence>
<comment type="caution">
    <text evidence="3">The sequence shown here is derived from an EMBL/GenBank/DDBJ whole genome shotgun (WGS) entry which is preliminary data.</text>
</comment>
<feature type="compositionally biased region" description="Polar residues" evidence="1">
    <location>
        <begin position="374"/>
        <end position="395"/>
    </location>
</feature>
<feature type="region of interest" description="Disordered" evidence="1">
    <location>
        <begin position="202"/>
        <end position="346"/>
    </location>
</feature>
<feature type="region of interest" description="Disordered" evidence="1">
    <location>
        <begin position="1"/>
        <end position="20"/>
    </location>
</feature>
<dbReference type="AlphaFoldDB" id="A0AAN6IH38"/>
<dbReference type="Proteomes" id="UP001203852">
    <property type="component" value="Unassembled WGS sequence"/>
</dbReference>
<keyword evidence="2" id="KW-0472">Membrane</keyword>
<organism evidence="3 4">
    <name type="scientific">Exophiala viscosa</name>
    <dbReference type="NCBI Taxonomy" id="2486360"/>
    <lineage>
        <taxon>Eukaryota</taxon>
        <taxon>Fungi</taxon>
        <taxon>Dikarya</taxon>
        <taxon>Ascomycota</taxon>
        <taxon>Pezizomycotina</taxon>
        <taxon>Eurotiomycetes</taxon>
        <taxon>Chaetothyriomycetidae</taxon>
        <taxon>Chaetothyriales</taxon>
        <taxon>Herpotrichiellaceae</taxon>
        <taxon>Exophiala</taxon>
    </lineage>
</organism>
<keyword evidence="2" id="KW-1133">Transmembrane helix</keyword>
<name>A0AAN6IH38_9EURO</name>
<reference evidence="3" key="1">
    <citation type="journal article" date="2022" name="bioRxiv">
        <title>Deciphering the potential niche of two novel black yeast fungi from a biological soil crust based on their genomes, phenotypes, and melanin regulation.</title>
        <authorList>
            <consortium name="DOE Joint Genome Institute"/>
            <person name="Carr E.C."/>
            <person name="Barton Q."/>
            <person name="Grambo S."/>
            <person name="Sullivan M."/>
            <person name="Renfro C.M."/>
            <person name="Kuo A."/>
            <person name="Pangilinan J."/>
            <person name="Lipzen A."/>
            <person name="Keymanesh K."/>
            <person name="Savage E."/>
            <person name="Barry K."/>
            <person name="Grigoriev I.V."/>
            <person name="Riekhof W.R."/>
            <person name="Harris S.S."/>
        </authorList>
    </citation>
    <scope>NUCLEOTIDE SEQUENCE</scope>
    <source>
        <strain evidence="3">JF 03-4F</strain>
    </source>
</reference>
<sequence>MPAVSRPLRQDAGPGASGNASGIGSTVRTFLIVFGIAAVVGMLGSLLFAFIRPKFRRDRTGRLAPNRLPTFHIGNRNSYHFPTHPALLRGLDGNASAAIRQAARLYDPRITTAFPSHPTELTTIGRRSPPQSEHHVGPILGITNSSSSDGLFTPARDRQADRQKEYTKCPPLHSTKTVGTGQNTISASNGTHEYILPVPEPLALKPRPAGRPPPLTRQLERFPMPTTGLSRSGGFARPVRLFDQQPNIKKKLDVLNTPCPKPGNSKRTDGKVRSFSDDTQQPSEKHVDMAAPAQGPKPLNTAASRGSKETEEEEQEPNDKPAMLTDEPVPKSQSLNRAGTVTRPKTPVSELRQWFDRTAGGSKIDHSPYKRAGTASSNPFTTPGLSTTPRTSPEQVTKTITAQSTPFQAQDKDILSIRVATNGHAVTARTTVNRLSKALYPANLFARRRGEGASNLAPIPRRYSHSSLSTIMKPMIDTAKSKPSNCASSVYSHHPERLSFISTGSPGGTEFADEHAEATSHKEFVSVPGRQKQPVPRRKTGSVDVLKSKIDEWDLHTEDLDASALPPVAIKRTFSDSGLPVARRRAVEDEDVPRLPEIRFERMSMLSDESWVTIDGPAPGSAPGGAEWL</sequence>
<feature type="region of interest" description="Disordered" evidence="1">
    <location>
        <begin position="519"/>
        <end position="541"/>
    </location>
</feature>
<evidence type="ECO:0000313" key="3">
    <source>
        <dbReference type="EMBL" id="KAI1617316.1"/>
    </source>
</evidence>
<evidence type="ECO:0000313" key="4">
    <source>
        <dbReference type="Proteomes" id="UP001203852"/>
    </source>
</evidence>
<keyword evidence="2" id="KW-0812">Transmembrane</keyword>
<feature type="region of interest" description="Disordered" evidence="1">
    <location>
        <begin position="359"/>
        <end position="395"/>
    </location>
</feature>
<protein>
    <submittedName>
        <fullName evidence="3">Uncharacterized protein</fullName>
    </submittedName>
</protein>